<sequence>MRFFWRWGILGGVAWFFGFAGTALFGLLVYLLWACSHPREFFLSLRRQAKSPLSAAWDGTGEAPDDARMRQILDGSSNRVLDNVCQTGHCCGVVCGCPPTESQRRRNEGGVLTMEEVWGTPEELEERRIKAPIKRWRWEVYDPATFDGEDDMAAAKREVFLTFMMIGLAVEVAVLAAVLFFAWHFWPAGWRLW</sequence>
<protein>
    <submittedName>
        <fullName evidence="2">Uncharacterized protein</fullName>
    </submittedName>
</protein>
<gene>
    <name evidence="2" type="ORF">A3C12_01670</name>
</gene>
<name>A0A1G2KMF1_9BACT</name>
<keyword evidence="1" id="KW-0472">Membrane</keyword>
<evidence type="ECO:0000313" key="2">
    <source>
        <dbReference type="EMBL" id="OHA00593.1"/>
    </source>
</evidence>
<feature type="transmembrane region" description="Helical" evidence="1">
    <location>
        <begin position="12"/>
        <end position="33"/>
    </location>
</feature>
<accession>A0A1G2KMF1</accession>
<reference evidence="2 3" key="1">
    <citation type="journal article" date="2016" name="Nat. Commun.">
        <title>Thousands of microbial genomes shed light on interconnected biogeochemical processes in an aquifer system.</title>
        <authorList>
            <person name="Anantharaman K."/>
            <person name="Brown C.T."/>
            <person name="Hug L.A."/>
            <person name="Sharon I."/>
            <person name="Castelle C.J."/>
            <person name="Probst A.J."/>
            <person name="Thomas B.C."/>
            <person name="Singh A."/>
            <person name="Wilkins M.J."/>
            <person name="Karaoz U."/>
            <person name="Brodie E.L."/>
            <person name="Williams K.H."/>
            <person name="Hubbard S.S."/>
            <person name="Banfield J.F."/>
        </authorList>
    </citation>
    <scope>NUCLEOTIDE SEQUENCE [LARGE SCALE GENOMIC DNA]</scope>
</reference>
<evidence type="ECO:0000313" key="3">
    <source>
        <dbReference type="Proteomes" id="UP000178710"/>
    </source>
</evidence>
<dbReference type="EMBL" id="MHQK01000053">
    <property type="protein sequence ID" value="OHA00593.1"/>
    <property type="molecule type" value="Genomic_DNA"/>
</dbReference>
<evidence type="ECO:0000256" key="1">
    <source>
        <dbReference type="SAM" id="Phobius"/>
    </source>
</evidence>
<keyword evidence="1" id="KW-1133">Transmembrane helix</keyword>
<feature type="transmembrane region" description="Helical" evidence="1">
    <location>
        <begin position="159"/>
        <end position="186"/>
    </location>
</feature>
<comment type="caution">
    <text evidence="2">The sequence shown here is derived from an EMBL/GenBank/DDBJ whole genome shotgun (WGS) entry which is preliminary data.</text>
</comment>
<dbReference type="AlphaFoldDB" id="A0A1G2KMF1"/>
<organism evidence="2 3">
    <name type="scientific">Candidatus Sungbacteria bacterium RIFCSPHIGHO2_02_FULL_49_20</name>
    <dbReference type="NCBI Taxonomy" id="1802272"/>
    <lineage>
        <taxon>Bacteria</taxon>
        <taxon>Candidatus Sungiibacteriota</taxon>
    </lineage>
</organism>
<proteinExistence type="predicted"/>
<keyword evidence="1" id="KW-0812">Transmembrane</keyword>
<dbReference type="Proteomes" id="UP000178710">
    <property type="component" value="Unassembled WGS sequence"/>
</dbReference>